<keyword evidence="1" id="KW-0175">Coiled coil</keyword>
<reference evidence="2" key="1">
    <citation type="submission" date="2022-12" db="EMBL/GenBank/DDBJ databases">
        <authorList>
            <person name="Alioto T."/>
            <person name="Alioto T."/>
            <person name="Gomez Garrido J."/>
        </authorList>
    </citation>
    <scope>NUCLEOTIDE SEQUENCE</scope>
</reference>
<dbReference type="PANTHER" id="PTHR34649:SF1">
    <property type="entry name" value="CILIA- AND FLAGELLA-ASSOCIATED PROTEIN 99"/>
    <property type="match status" value="1"/>
</dbReference>
<accession>A0AA35KB63</accession>
<feature type="coiled-coil region" evidence="1">
    <location>
        <begin position="511"/>
        <end position="538"/>
    </location>
</feature>
<gene>
    <name evidence="2" type="ORF">PODLI_1B002318</name>
</gene>
<evidence type="ECO:0008006" key="4">
    <source>
        <dbReference type="Google" id="ProtNLM"/>
    </source>
</evidence>
<sequence length="680" mass="79629">MRERSGVSLHLSGRRSGILHVKMASQLKHIEIVVQQLNRFNPENESVGHFLDETAAKTFQAFSVTDETFLMATLSGCIEYKPLLDVVVNAFYTRDGKHCLLSDHNLYVVVCYLATFQLDELGLQQFSRMVKAADPVKICKFLRFFFDVVNLHTWIKDEWNQIYDSAYVKENWIEPLLRWQPKVKQLIDQLDDKSIKCTATVSKTTEPKAFNLTVPNPRAIMVPELIPQVEKTKPVPKSTYKPQKLKQQLEGIKLKNRRKAEELLLEANVNQFSCAAPKPGCHCGAGIIQTVAETFQAQKIQGEIDNVPVKLNTTAILREGVLYQRKVEQELNRIEQLLRGARDPSEFLDWQKEMYERDLNQKLAEAECKRLQGQLSHEEAILARQNRILENHRKAEQKREEEAEMSQQIAERRIQERKEREKMVQQVVEGRKNVKQARMKLQKQKHQIAQEVAEESQEILLQSLKEEEERFKKRYELIQQIRAIEYLPLMKQKFVDLTQTPNHGVLGEMSIVELQERLALLKQAQKKAEEEKRDQIIQEKYAKEQLLLDKLEQISMFRDQFGRAAALKLEEKKTKPPLRERILKDQQVLELKQKIMEKSMERKMQAEKMQTASLKYDEGSVTSWRPKKKSQREDHWKKLEESQQRQFKMLQHGFMARELTQKRMTNETLRTGTKACILRS</sequence>
<dbReference type="AlphaFoldDB" id="A0AA35KB63"/>
<dbReference type="InterPro" id="IPR039341">
    <property type="entry name" value="CFAP99"/>
</dbReference>
<dbReference type="PANTHER" id="PTHR34649">
    <property type="entry name" value="CILIA- AND FLAGELLA-ASSOCIATED PROTEIN 99"/>
    <property type="match status" value="1"/>
</dbReference>
<evidence type="ECO:0000313" key="3">
    <source>
        <dbReference type="Proteomes" id="UP001178461"/>
    </source>
</evidence>
<evidence type="ECO:0000313" key="2">
    <source>
        <dbReference type="EMBL" id="CAI5774177.1"/>
    </source>
</evidence>
<proteinExistence type="predicted"/>
<name>A0AA35KB63_9SAUR</name>
<keyword evidence="3" id="KW-1185">Reference proteome</keyword>
<dbReference type="EMBL" id="OX395130">
    <property type="protein sequence ID" value="CAI5774177.1"/>
    <property type="molecule type" value="Genomic_DNA"/>
</dbReference>
<protein>
    <recommendedName>
        <fullName evidence="4">Cilia and flagella associated protein 99</fullName>
    </recommendedName>
</protein>
<organism evidence="2 3">
    <name type="scientific">Podarcis lilfordi</name>
    <name type="common">Lilford's wall lizard</name>
    <dbReference type="NCBI Taxonomy" id="74358"/>
    <lineage>
        <taxon>Eukaryota</taxon>
        <taxon>Metazoa</taxon>
        <taxon>Chordata</taxon>
        <taxon>Craniata</taxon>
        <taxon>Vertebrata</taxon>
        <taxon>Euteleostomi</taxon>
        <taxon>Lepidosauria</taxon>
        <taxon>Squamata</taxon>
        <taxon>Bifurcata</taxon>
        <taxon>Unidentata</taxon>
        <taxon>Episquamata</taxon>
        <taxon>Laterata</taxon>
        <taxon>Lacertibaenia</taxon>
        <taxon>Lacertidae</taxon>
        <taxon>Podarcis</taxon>
    </lineage>
</organism>
<dbReference type="Proteomes" id="UP001178461">
    <property type="component" value="Chromosome 5"/>
</dbReference>
<evidence type="ECO:0000256" key="1">
    <source>
        <dbReference type="SAM" id="Coils"/>
    </source>
</evidence>
<feature type="coiled-coil region" evidence="1">
    <location>
        <begin position="398"/>
        <end position="481"/>
    </location>
</feature>